<proteinExistence type="predicted"/>
<comment type="caution">
    <text evidence="1">The sequence shown here is derived from an EMBL/GenBank/DDBJ whole genome shotgun (WGS) entry which is preliminary data.</text>
</comment>
<organism evidence="1 2">
    <name type="scientific">Colletotrichum plurivorum</name>
    <dbReference type="NCBI Taxonomy" id="2175906"/>
    <lineage>
        <taxon>Eukaryota</taxon>
        <taxon>Fungi</taxon>
        <taxon>Dikarya</taxon>
        <taxon>Ascomycota</taxon>
        <taxon>Pezizomycotina</taxon>
        <taxon>Sordariomycetes</taxon>
        <taxon>Hypocreomycetidae</taxon>
        <taxon>Glomerellales</taxon>
        <taxon>Glomerellaceae</taxon>
        <taxon>Colletotrichum</taxon>
        <taxon>Colletotrichum orchidearum species complex</taxon>
    </lineage>
</organism>
<gene>
    <name evidence="1" type="ORF">CPLU01_05910</name>
</gene>
<protein>
    <submittedName>
        <fullName evidence="1">Uncharacterized protein</fullName>
    </submittedName>
</protein>
<dbReference type="Proteomes" id="UP000654918">
    <property type="component" value="Unassembled WGS sequence"/>
</dbReference>
<dbReference type="EMBL" id="WIGO01000065">
    <property type="protein sequence ID" value="KAF6832821.1"/>
    <property type="molecule type" value="Genomic_DNA"/>
</dbReference>
<evidence type="ECO:0000313" key="1">
    <source>
        <dbReference type="EMBL" id="KAF6832821.1"/>
    </source>
</evidence>
<reference evidence="1" key="1">
    <citation type="journal article" date="2020" name="Phytopathology">
        <title>Genome Sequence Resources of Colletotrichum truncatum, C. plurivorum, C. musicola, and C. sojae: Four Species Pathogenic to Soybean (Glycine max).</title>
        <authorList>
            <person name="Rogerio F."/>
            <person name="Boufleur T.R."/>
            <person name="Ciampi-Guillardi M."/>
            <person name="Sukno S.A."/>
            <person name="Thon M.R."/>
            <person name="Massola Junior N.S."/>
            <person name="Baroncelli R."/>
        </authorList>
    </citation>
    <scope>NUCLEOTIDE SEQUENCE</scope>
    <source>
        <strain evidence="1">LFN00145</strain>
    </source>
</reference>
<sequence length="114" mass="12787">MSRLHSTPEYTDVAVAVALSQTSVLGKAHVTRSVRCSHLDLRESCLAAWRLGRCSEAGYLYRRTLPLLRLGFPEYSIPLFVVAMPVAPRPIKYQQQPILAEQKREGENEGQAFS</sequence>
<name>A0A8H6KKM6_9PEZI</name>
<dbReference type="AlphaFoldDB" id="A0A8H6KKM6"/>
<evidence type="ECO:0000313" key="2">
    <source>
        <dbReference type="Proteomes" id="UP000654918"/>
    </source>
</evidence>
<accession>A0A8H6KKM6</accession>
<keyword evidence="2" id="KW-1185">Reference proteome</keyword>